<dbReference type="PANTHER" id="PTHR44998:SF1">
    <property type="entry name" value="UDP-N-ACETYLGLUCOSAMINE--PEPTIDE N-ACETYLGLUCOSAMINYLTRANSFERASE 110 KDA SUBUNIT"/>
    <property type="match status" value="1"/>
</dbReference>
<dbReference type="FunFam" id="1.25.40.10:FF:000552">
    <property type="entry name" value="UDP-N-acetylglucosaminyltransferase (AFU_orthologue AFUA_1G03380)"/>
    <property type="match status" value="1"/>
</dbReference>
<evidence type="ECO:0000256" key="8">
    <source>
        <dbReference type="PROSITE-ProRule" id="PRU00339"/>
    </source>
</evidence>
<evidence type="ECO:0000256" key="3">
    <source>
        <dbReference type="ARBA" id="ARBA00011970"/>
    </source>
</evidence>
<dbReference type="PROSITE" id="PS50005">
    <property type="entry name" value="TPR"/>
    <property type="match status" value="2"/>
</dbReference>
<feature type="region of interest" description="Disordered" evidence="9">
    <location>
        <begin position="134"/>
        <end position="168"/>
    </location>
</feature>
<feature type="region of interest" description="Disordered" evidence="9">
    <location>
        <begin position="378"/>
        <end position="414"/>
    </location>
</feature>
<keyword evidence="6" id="KW-0677">Repeat</keyword>
<dbReference type="GO" id="GO:0097363">
    <property type="term" value="F:protein O-acetylglucosaminyltransferase activity"/>
    <property type="evidence" value="ECO:0007669"/>
    <property type="project" value="UniProtKB-EC"/>
</dbReference>
<dbReference type="InterPro" id="IPR011990">
    <property type="entry name" value="TPR-like_helical_dom_sf"/>
</dbReference>
<dbReference type="FunFam" id="3.40.50.2000:FF:000110">
    <property type="entry name" value="UDP-N-acetylglucosaminyltransferase protein"/>
    <property type="match status" value="1"/>
</dbReference>
<dbReference type="GO" id="GO:0006493">
    <property type="term" value="P:protein O-linked glycosylation"/>
    <property type="evidence" value="ECO:0007669"/>
    <property type="project" value="TreeGrafter"/>
</dbReference>
<evidence type="ECO:0000256" key="4">
    <source>
        <dbReference type="ARBA" id="ARBA00022676"/>
    </source>
</evidence>
<name>A0A364N7X2_STELY</name>
<feature type="compositionally biased region" description="Polar residues" evidence="9">
    <location>
        <begin position="403"/>
        <end position="414"/>
    </location>
</feature>
<evidence type="ECO:0000313" key="12">
    <source>
        <dbReference type="Proteomes" id="UP000249619"/>
    </source>
</evidence>
<dbReference type="InterPro" id="IPR029489">
    <property type="entry name" value="OGT/SEC/SPY_C"/>
</dbReference>
<proteinExistence type="inferred from homology"/>
<dbReference type="Gene3D" id="3.40.50.11380">
    <property type="match status" value="1"/>
</dbReference>
<keyword evidence="4" id="KW-0328">Glycosyltransferase</keyword>
<feature type="repeat" description="TPR" evidence="8">
    <location>
        <begin position="551"/>
        <end position="584"/>
    </location>
</feature>
<comment type="similarity">
    <text evidence="2">Belongs to the glycosyltransferase 41 family. O-GlcNAc transferase subfamily.</text>
</comment>
<keyword evidence="7 8" id="KW-0802">TPR repeat</keyword>
<dbReference type="STRING" id="183478.A0A364N7X2"/>
<organism evidence="11 12">
    <name type="scientific">Stemphylium lycopersici</name>
    <name type="common">Tomato gray leaf spot disease fungus</name>
    <name type="synonym">Thyrospora lycopersici</name>
    <dbReference type="NCBI Taxonomy" id="183478"/>
    <lineage>
        <taxon>Eukaryota</taxon>
        <taxon>Fungi</taxon>
        <taxon>Dikarya</taxon>
        <taxon>Ascomycota</taxon>
        <taxon>Pezizomycotina</taxon>
        <taxon>Dothideomycetes</taxon>
        <taxon>Pleosporomycetidae</taxon>
        <taxon>Pleosporales</taxon>
        <taxon>Pleosporineae</taxon>
        <taxon>Pleosporaceae</taxon>
        <taxon>Stemphylium</taxon>
    </lineage>
</organism>
<evidence type="ECO:0000256" key="6">
    <source>
        <dbReference type="ARBA" id="ARBA00022737"/>
    </source>
</evidence>
<feature type="region of interest" description="Disordered" evidence="9">
    <location>
        <begin position="1"/>
        <end position="83"/>
    </location>
</feature>
<reference evidence="12" key="1">
    <citation type="submission" date="2018-05" db="EMBL/GenBank/DDBJ databases">
        <title>Draft genome sequence of Stemphylium lycopersici strain CIDEFI 213.</title>
        <authorList>
            <person name="Medina R."/>
            <person name="Franco M.E.E."/>
            <person name="Lucentini C.G."/>
            <person name="Saparrat M.C.N."/>
            <person name="Balatti P.A."/>
        </authorList>
    </citation>
    <scope>NUCLEOTIDE SEQUENCE [LARGE SCALE GENOMIC DNA]</scope>
    <source>
        <strain evidence="12">CIDEFI 213</strain>
    </source>
</reference>
<dbReference type="PANTHER" id="PTHR44998">
    <property type="match status" value="1"/>
</dbReference>
<dbReference type="SUPFAM" id="SSF48452">
    <property type="entry name" value="TPR-like"/>
    <property type="match status" value="1"/>
</dbReference>
<evidence type="ECO:0000256" key="7">
    <source>
        <dbReference type="ARBA" id="ARBA00022803"/>
    </source>
</evidence>
<evidence type="ECO:0000256" key="5">
    <source>
        <dbReference type="ARBA" id="ARBA00022679"/>
    </source>
</evidence>
<feature type="compositionally biased region" description="Polar residues" evidence="9">
    <location>
        <begin position="60"/>
        <end position="72"/>
    </location>
</feature>
<feature type="domain" description="O-GlcNAc transferase C-terminal" evidence="10">
    <location>
        <begin position="1146"/>
        <end position="1335"/>
    </location>
</feature>
<feature type="repeat" description="TPR" evidence="8">
    <location>
        <begin position="911"/>
        <end position="944"/>
    </location>
</feature>
<dbReference type="InterPro" id="IPR019734">
    <property type="entry name" value="TPR_rpt"/>
</dbReference>
<sequence length="1630" mass="180818">MTMVRPYPSQPPSQLPSTPGYNNMAPAPSHPSYLRNGANPDGPSVARYSMPQQYAYPLSRHNSYPSPATESGRTPKPAEHMLRRKTPNGILAAAYDGTSVEKNGEPHATKHILLPVTAEASIPYAIKQDLPLRSPAAHRPHGHNQRDAPEWSPSRYFETGSGLTGQHLPQIDSMLNQIPPLQPLVPYQMYGHPLCGPMGPPFQTPLNPTVSNDQGPFGPYWHDGTYIPYRPAAMRDPRFLHHHGQNWSHPHSNAFISHPYSNVIPNFSHYQQTPVQQDYAQAAYGHIGRPPLDFSPYGQPPANVALDYQNQSLPPPLTQRPQDFLHSGQTTPVAEHAPGMPLNEFGAQSPVEQSREKVFAWAHAVYVDMLRHLQATRKANSHNTHGRAHHRPHIYPKPPRQPGGSSTSTLNGHSSLERRVSYPVPGHYISPHSAAEVVPRRPQLSHSRSSSAWSTGFPDMNGQSWQAMEPPRTLRRMSGSVAGTHQSLHHVIPPSVTTASALEAITKHCEESNWTWIDGMLLGGCLAYALGDYQKAQDWYKHILTLDKDHVEAISNLAATMLALQQKREAENYWRRAVKLRPSYFEAVEHLIGLLCSDHKGREAVQVIEDVERQLRFARRADALRSLEAESERAASTISESSLSEASDRPVFEFEGEDEAVFKDLDELPGSDQPGFGSSGYAIAGCDNGRVLALVHAKGNMLYALGDNAGAAKAFENAVLIGAGPHPNGIEGLIRRILAVVGYDAAERSPSGRHVPPSSDPILLPPDAATRTAHHCFPPHGQLPGLKHISSDGLSKKAAVSTTSNSLLSLAKIFQDGMATNSPKAAVYQSNYGVREILALYYLSLSLQPSPSTANNVGILLASVQQSAPSKATPVAHAFAPPGIPGLVPGSGVALALAYYSYGLQLDSGHAHLYTNLGSLLKDIGQLDHAISMYEKAVNCDQGFDIALANLANAVKDKGRIADAIFYYRKAVKSSPDFAEAVCGLSNALNSVCNWAGRGGIAEDQGSRDRWHVNESGMLLDATIPGASSSGWIHKVVKLVEKQLADGEDWGRGIMDDYFIQDIIRPFALTGNNPQDIKEKEDSMRLVLSKWKGQKWEGARIVRLVERAIRWMTWQWYQDRYVTGKQRPAASYRRPQLPAALTVPAAPTVLPFHTFTCPMSAKQIRLISQRNGLRISCSTLRVPWLPPTVYQPPAPPKPYLKVGYVSSDFNNHPLAHLMQSVFGLHNPGRVKAYCYATTASDGSEHRKQIEKESPVFYDASSWSAERLVHQITGDGIHVLVNLNGYTRGARNEVFAARAAPIQMAFMGFAGTLGAEWCDYLLADDTAVPPDTLRQWRRNIDLEDALVDDNSGGTDDKWIYGENIVFCRDTFFCCDHRQSAPDSQGRQPNWEEEQQRRWAMRKEIFPNLSDNAIILANFNQLYKIEPTTFRTWLRILEKIPNAVLWLLRFPDLGETNLKQTALMWAGAEVASRIIFTDVAQKHQHISRARVCDLFLDTPECNAHTTAADVLWSGTPLLTLPRYKYKMCSRMAASILKGALPKTPAGAQAAKELIAANDDEYEEMAVRLTRNYTYNGHRANGRLSELRRMLYESRWTSPLFDTRRWVRDLEDAYEIAWKKWERGEGGDIWLKH</sequence>
<feature type="region of interest" description="Disordered" evidence="9">
    <location>
        <begin position="445"/>
        <end position="464"/>
    </location>
</feature>
<dbReference type="Gene3D" id="3.40.50.2000">
    <property type="entry name" value="Glycogen Phosphorylase B"/>
    <property type="match status" value="1"/>
</dbReference>
<evidence type="ECO:0000256" key="2">
    <source>
        <dbReference type="ARBA" id="ARBA00005386"/>
    </source>
</evidence>
<dbReference type="Pfam" id="PF13844">
    <property type="entry name" value="Glyco_transf_41"/>
    <property type="match status" value="2"/>
</dbReference>
<feature type="compositionally biased region" description="Polar residues" evidence="9">
    <location>
        <begin position="445"/>
        <end position="454"/>
    </location>
</feature>
<dbReference type="SMART" id="SM00028">
    <property type="entry name" value="TPR"/>
    <property type="match status" value="5"/>
</dbReference>
<comment type="pathway">
    <text evidence="1">Protein modification; protein glycosylation.</text>
</comment>
<feature type="compositionally biased region" description="Basic residues" evidence="9">
    <location>
        <begin position="384"/>
        <end position="394"/>
    </location>
</feature>
<feature type="domain" description="O-GlcNAc transferase C-terminal" evidence="10">
    <location>
        <begin position="1406"/>
        <end position="1607"/>
    </location>
</feature>
<dbReference type="OrthoDB" id="421121at2759"/>
<comment type="caution">
    <text evidence="11">The sequence shown here is derived from an EMBL/GenBank/DDBJ whole genome shotgun (WGS) entry which is preliminary data.</text>
</comment>
<accession>A0A364N7X2</accession>
<evidence type="ECO:0000256" key="1">
    <source>
        <dbReference type="ARBA" id="ARBA00004922"/>
    </source>
</evidence>
<dbReference type="FunFam" id="3.40.50.11380:FF:000004">
    <property type="entry name" value="UDP-N-acetylglucosaminyltransferase (AFU_orthologue AFUA_1G03380)"/>
    <property type="match status" value="1"/>
</dbReference>
<dbReference type="Gene3D" id="1.25.40.10">
    <property type="entry name" value="Tetratricopeptide repeat domain"/>
    <property type="match status" value="3"/>
</dbReference>
<dbReference type="EC" id="2.4.1.255" evidence="3"/>
<dbReference type="EMBL" id="QGDH01000036">
    <property type="protein sequence ID" value="RAR13404.1"/>
    <property type="molecule type" value="Genomic_DNA"/>
</dbReference>
<keyword evidence="5 11" id="KW-0808">Transferase</keyword>
<dbReference type="Pfam" id="PF13181">
    <property type="entry name" value="TPR_8"/>
    <property type="match status" value="3"/>
</dbReference>
<dbReference type="Proteomes" id="UP000249619">
    <property type="component" value="Unassembled WGS sequence"/>
</dbReference>
<evidence type="ECO:0000259" key="10">
    <source>
        <dbReference type="Pfam" id="PF13844"/>
    </source>
</evidence>
<keyword evidence="12" id="KW-1185">Reference proteome</keyword>
<protein>
    <recommendedName>
        <fullName evidence="3">protein O-GlcNAc transferase</fullName>
        <ecNumber evidence="3">2.4.1.255</ecNumber>
    </recommendedName>
</protein>
<evidence type="ECO:0000256" key="9">
    <source>
        <dbReference type="SAM" id="MobiDB-lite"/>
    </source>
</evidence>
<gene>
    <name evidence="11" type="ORF">DDE83_003268</name>
</gene>
<evidence type="ECO:0000313" key="11">
    <source>
        <dbReference type="EMBL" id="RAR13404.1"/>
    </source>
</evidence>